<evidence type="ECO:0000313" key="1">
    <source>
        <dbReference type="EMBL" id="MBZ9567365.1"/>
    </source>
</evidence>
<sequence>MTDRPPHGTGRARRHFGADTLPIARLADRTPAWMLTPRAVRRPFLTDPPRICA</sequence>
<comment type="caution">
    <text evidence="1">The sequence shown here is derived from an EMBL/GenBank/DDBJ whole genome shotgun (WGS) entry which is preliminary data.</text>
</comment>
<name>A0ABS7WXL4_9GAMM</name>
<accession>A0ABS7WXL4</accession>
<organism evidence="1 2">
    <name type="scientific">Modicisalibacter tunisiensis</name>
    <dbReference type="NCBI Taxonomy" id="390637"/>
    <lineage>
        <taxon>Bacteria</taxon>
        <taxon>Pseudomonadati</taxon>
        <taxon>Pseudomonadota</taxon>
        <taxon>Gammaproteobacteria</taxon>
        <taxon>Oceanospirillales</taxon>
        <taxon>Halomonadaceae</taxon>
        <taxon>Modicisalibacter</taxon>
    </lineage>
</organism>
<gene>
    <name evidence="1" type="ORF">KGQ91_06690</name>
</gene>
<protein>
    <submittedName>
        <fullName evidence="1">Uncharacterized protein</fullName>
    </submittedName>
</protein>
<evidence type="ECO:0000313" key="2">
    <source>
        <dbReference type="Proteomes" id="UP001319883"/>
    </source>
</evidence>
<reference evidence="1 2" key="1">
    <citation type="submission" date="2021-05" db="EMBL/GenBank/DDBJ databases">
        <title>Petroleum and Energy Research Collection (APPE): ex situ preservation of microbial diversity associated with the oil industry and exploitation of its biotechnological potential.</title>
        <authorList>
            <person name="Paixao C.T.M."/>
            <person name="Gomes M.B."/>
            <person name="Oliveira V.M."/>
        </authorList>
    </citation>
    <scope>NUCLEOTIDE SEQUENCE [LARGE SCALE GENOMIC DNA]</scope>
    <source>
        <strain evidence="1 2">LIT2</strain>
    </source>
</reference>
<proteinExistence type="predicted"/>
<dbReference type="Proteomes" id="UP001319883">
    <property type="component" value="Unassembled WGS sequence"/>
</dbReference>
<dbReference type="EMBL" id="JAGXFD010000001">
    <property type="protein sequence ID" value="MBZ9567365.1"/>
    <property type="molecule type" value="Genomic_DNA"/>
</dbReference>
<dbReference type="RefSeq" id="WP_163648280.1">
    <property type="nucleotide sequence ID" value="NZ_JAGXFD010000001.1"/>
</dbReference>
<keyword evidence="2" id="KW-1185">Reference proteome</keyword>